<dbReference type="PANTHER" id="PTHR31339:SF9">
    <property type="entry name" value="PLASMIN AND FIBRONECTIN-BINDING PROTEIN A"/>
    <property type="match status" value="1"/>
</dbReference>
<dbReference type="Proteomes" id="UP000638981">
    <property type="component" value="Unassembled WGS sequence"/>
</dbReference>
<dbReference type="SUPFAM" id="SSF48208">
    <property type="entry name" value="Six-hairpin glycosidases"/>
    <property type="match status" value="1"/>
</dbReference>
<dbReference type="InterPro" id="IPR000743">
    <property type="entry name" value="Glyco_hydro_28"/>
</dbReference>
<name>A0A918TKD9_9RHOB</name>
<dbReference type="PROSITE" id="PS00502">
    <property type="entry name" value="POLYGALACTURONASE"/>
    <property type="match status" value="1"/>
</dbReference>
<dbReference type="AlphaFoldDB" id="A0A918TKD9"/>
<dbReference type="GO" id="GO:0004650">
    <property type="term" value="F:polygalacturonase activity"/>
    <property type="evidence" value="ECO:0007669"/>
    <property type="project" value="InterPro"/>
</dbReference>
<dbReference type="RefSeq" id="WP_229804408.1">
    <property type="nucleotide sequence ID" value="NZ_BMYJ01000001.1"/>
</dbReference>
<evidence type="ECO:0000256" key="1">
    <source>
        <dbReference type="ARBA" id="ARBA00008834"/>
    </source>
</evidence>
<dbReference type="Pfam" id="PF00295">
    <property type="entry name" value="Glyco_hydro_28"/>
    <property type="match status" value="1"/>
</dbReference>
<dbReference type="SMART" id="SM00710">
    <property type="entry name" value="PbH1"/>
    <property type="match status" value="5"/>
</dbReference>
<dbReference type="Pfam" id="PF07470">
    <property type="entry name" value="Glyco_hydro_88"/>
    <property type="match status" value="1"/>
</dbReference>
<evidence type="ECO:0000313" key="5">
    <source>
        <dbReference type="EMBL" id="GHC45920.1"/>
    </source>
</evidence>
<dbReference type="InterPro" id="IPR011050">
    <property type="entry name" value="Pectin_lyase_fold/virulence"/>
</dbReference>
<dbReference type="SUPFAM" id="SSF51126">
    <property type="entry name" value="Pectin lyase-like"/>
    <property type="match status" value="1"/>
</dbReference>
<evidence type="ECO:0000256" key="2">
    <source>
        <dbReference type="ARBA" id="ARBA00022801"/>
    </source>
</evidence>
<dbReference type="InterPro" id="IPR012334">
    <property type="entry name" value="Pectin_lyas_fold"/>
</dbReference>
<dbReference type="PANTHER" id="PTHR31339">
    <property type="entry name" value="PECTIN LYASE-RELATED"/>
    <property type="match status" value="1"/>
</dbReference>
<organism evidence="5 6">
    <name type="scientific">Neogemmobacter tilapiae</name>
    <dbReference type="NCBI Taxonomy" id="875041"/>
    <lineage>
        <taxon>Bacteria</taxon>
        <taxon>Pseudomonadati</taxon>
        <taxon>Pseudomonadota</taxon>
        <taxon>Alphaproteobacteria</taxon>
        <taxon>Rhodobacterales</taxon>
        <taxon>Paracoccaceae</taxon>
        <taxon>Neogemmobacter</taxon>
    </lineage>
</organism>
<comment type="similarity">
    <text evidence="1 4">Belongs to the glycosyl hydrolase 28 family.</text>
</comment>
<dbReference type="InterPro" id="IPR008928">
    <property type="entry name" value="6-hairpin_glycosidase_sf"/>
</dbReference>
<dbReference type="InterPro" id="IPR006626">
    <property type="entry name" value="PbH1"/>
</dbReference>
<keyword evidence="2 4" id="KW-0378">Hydrolase</keyword>
<comment type="caution">
    <text evidence="5">The sequence shown here is derived from an EMBL/GenBank/DDBJ whole genome shotgun (WGS) entry which is preliminary data.</text>
</comment>
<reference evidence="5" key="2">
    <citation type="submission" date="2020-09" db="EMBL/GenBank/DDBJ databases">
        <authorList>
            <person name="Sun Q."/>
            <person name="Kim S."/>
        </authorList>
    </citation>
    <scope>NUCLEOTIDE SEQUENCE</scope>
    <source>
        <strain evidence="5">KCTC 23310</strain>
    </source>
</reference>
<evidence type="ECO:0000256" key="3">
    <source>
        <dbReference type="ARBA" id="ARBA00023295"/>
    </source>
</evidence>
<dbReference type="Gene3D" id="1.50.10.10">
    <property type="match status" value="1"/>
</dbReference>
<evidence type="ECO:0008006" key="7">
    <source>
        <dbReference type="Google" id="ProtNLM"/>
    </source>
</evidence>
<protein>
    <recommendedName>
        <fullName evidence="7">Glycoside hydrolase</fullName>
    </recommendedName>
</protein>
<keyword evidence="3 4" id="KW-0326">Glycosidase</keyword>
<dbReference type="EMBL" id="BMYJ01000001">
    <property type="protein sequence ID" value="GHC45920.1"/>
    <property type="molecule type" value="Genomic_DNA"/>
</dbReference>
<evidence type="ECO:0000256" key="4">
    <source>
        <dbReference type="RuleBase" id="RU361169"/>
    </source>
</evidence>
<keyword evidence="6" id="KW-1185">Reference proteome</keyword>
<dbReference type="GO" id="GO:0005975">
    <property type="term" value="P:carbohydrate metabolic process"/>
    <property type="evidence" value="ECO:0007669"/>
    <property type="project" value="InterPro"/>
</dbReference>
<dbReference type="InterPro" id="IPR051801">
    <property type="entry name" value="GH28_Enzymes"/>
</dbReference>
<gene>
    <name evidence="5" type="ORF">GCM10007315_04390</name>
</gene>
<evidence type="ECO:0000313" key="6">
    <source>
        <dbReference type="Proteomes" id="UP000638981"/>
    </source>
</evidence>
<accession>A0A918TKD9</accession>
<reference evidence="5" key="1">
    <citation type="journal article" date="2014" name="Int. J. Syst. Evol. Microbiol.">
        <title>Complete genome sequence of Corynebacterium casei LMG S-19264T (=DSM 44701T), isolated from a smear-ripened cheese.</title>
        <authorList>
            <consortium name="US DOE Joint Genome Institute (JGI-PGF)"/>
            <person name="Walter F."/>
            <person name="Albersmeier A."/>
            <person name="Kalinowski J."/>
            <person name="Ruckert C."/>
        </authorList>
    </citation>
    <scope>NUCLEOTIDE SEQUENCE</scope>
    <source>
        <strain evidence="5">KCTC 23310</strain>
    </source>
</reference>
<dbReference type="Gene3D" id="2.160.20.10">
    <property type="entry name" value="Single-stranded right-handed beta-helix, Pectin lyase-like"/>
    <property type="match status" value="1"/>
</dbReference>
<dbReference type="InterPro" id="IPR010905">
    <property type="entry name" value="Glyco_hydro_88"/>
</dbReference>
<dbReference type="InterPro" id="IPR012341">
    <property type="entry name" value="6hp_glycosidase-like_sf"/>
</dbReference>
<sequence length="828" mass="90422">MQNPELIAATPRSVAIRLAQPGAHYHLEPRPWVMGDRSGIADRVVLVLDDLVPNTEYHLQIHGFATFSFRTTSCAGMIKASDHSTLQAAINVVPKGGTLFIPPGDWTSPPLFLKSDMHLYLAEGARLLAPPRNDQWPILPADHGTWEGEPAPTHAALITAIGAERLTITGPGLIDAGGANGDWWQWPKGTRNGARRARGLHLINCRDVTLMGFTIQNAPSWTIHLQNCDRLKALGLHIKAPHDSPNTDGLNPESCRDVRIEGVRFSVGDDCIAIKSGKRGAKTDFPPTERIAIRHCLMERGHGGVVIGSEMSGGVSDVTVEHCDMLGTDRGLRLKTRRGRGGTIRNIRMAHVHMNGVKVPFCANAHYHCDADGHDDWVQSRQAAPFGPGTPRIENIHITDVTIENLSVALGAFLGLPESPIRDVTLDRIHILSHDPNAEAEAPIMADHIRPLRHAGIAHEQAEILADGQPLPPLPLTESPMELLDYADAYATRYQPYKDGDWCYEDGCLYRALVLLHQATGDAKWFDHLLRLTAPQIAADGALKGYSPDEFNIDNILAGRCLFHLADVTGDARYEKAADLLASQLSRHPRTASGNYWHKAIYPHQVWLDGLYMALPFQIEYALRKPDPTLIDDALRQFESALRLTLRPDGLYAHGYDDQRQQIWADPTTGQNAALWTRSLGWLAMALADAADLLGDRPELESQLTQLLTRLASLRAPNGLWWQVTDQPDLPGNYPEASSSAMLAYAALVAARRGLIPPDLGQSTLAALRPQGQPPKLQNICEVAGLGGKALRDGTAAYYLSEPIVADDVKGSGPFLMAVAEAIAQAPA</sequence>
<proteinExistence type="inferred from homology"/>